<sequence>APTATGPLKIVSEANDILVLQSVAGTYEAYDLNTNTLHDVTTKGGTTYKFDLKTRMFK</sequence>
<name>A0A3B0UQL1_9ZZZZ</name>
<dbReference type="AlphaFoldDB" id="A0A3B0UQL1"/>
<accession>A0A3B0UQL1</accession>
<gene>
    <name evidence="1" type="ORF">MNBD_CPR01-257</name>
</gene>
<dbReference type="EMBL" id="UOEV01000085">
    <property type="protein sequence ID" value="VAW33158.1"/>
    <property type="molecule type" value="Genomic_DNA"/>
</dbReference>
<evidence type="ECO:0000313" key="1">
    <source>
        <dbReference type="EMBL" id="VAW33158.1"/>
    </source>
</evidence>
<protein>
    <submittedName>
        <fullName evidence="1">Uncharacterized protein</fullName>
    </submittedName>
</protein>
<organism evidence="1">
    <name type="scientific">hydrothermal vent metagenome</name>
    <dbReference type="NCBI Taxonomy" id="652676"/>
    <lineage>
        <taxon>unclassified sequences</taxon>
        <taxon>metagenomes</taxon>
        <taxon>ecological metagenomes</taxon>
    </lineage>
</organism>
<proteinExistence type="predicted"/>
<reference evidence="1" key="1">
    <citation type="submission" date="2018-06" db="EMBL/GenBank/DDBJ databases">
        <authorList>
            <person name="Zhirakovskaya E."/>
        </authorList>
    </citation>
    <scope>NUCLEOTIDE SEQUENCE</scope>
</reference>
<feature type="non-terminal residue" evidence="1">
    <location>
        <position position="1"/>
    </location>
</feature>